<dbReference type="RefSeq" id="XP_030994040.1">
    <property type="nucleotide sequence ID" value="XM_031141668.1"/>
</dbReference>
<evidence type="ECO:0000256" key="3">
    <source>
        <dbReference type="ARBA" id="ARBA00022630"/>
    </source>
</evidence>
<protein>
    <recommendedName>
        <fullName evidence="8 9">Glucose-methanol-choline oxidoreductase N-terminal domain-containing protein</fullName>
    </recommendedName>
</protein>
<evidence type="ECO:0000256" key="6">
    <source>
        <dbReference type="RuleBase" id="RU003968"/>
    </source>
</evidence>
<comment type="cofactor">
    <cofactor evidence="1">
        <name>FAD</name>
        <dbReference type="ChEBI" id="CHEBI:57692"/>
    </cofactor>
</comment>
<sequence>MLSQLGITGLASLALAAVNAQDAYDYVIVGGGTSGLVVANRLSEDPAVSVAVIEPGSDTRGIPSVEDIGTFGIFLQNLGTYLDWSYESVPQPGAANRSLGFAAGKAVGGTSTINGMTYIRGDKAEIDVWETLGSVGWNWESLLPYYKSYEHFDAPTKAQEEAGGVYEPEYHGESGPMHVGFPYELTNGSLHQTIQDTWENLSLPLNTDLSSGSVRGFGVWPQTINRDADIRWDAAKAFYWGVQNRPNLKLINSTATKIVWKGGAGNGAVAEGVEHVGQDGTAAVIRASKEVILSAGSLVSPLLLEASGVGNAKLLESLGITQVVDLPGVGENLQDQPNASLLYEGAENVTGMVPYVTYVTGQDIFGDKFSFHASSTESQISAWAKTIADASANQSVSVDAEAVEKVLRIQHDLIFKKNVTYGEILISGGGTILASPHWNLLPFSRGSVHLGSTKNVNKPVIDPRFFLIDFDLTAQIEIAKLAQKSWMTSPVKEIVVKRTAPNDTVLPPEATDEQWKAFTQTTFGPNSHPLGTAAMMSQELGGVVDSKLKVYGTKNLRVVDASVIPLQVSGHLTSTLYAIAERAAELINKRSTNKQATMRLIPTFSTVLALLAAVPGPAQAATWYFLRYYTKSGQKFTGLTGEMIVPSLPRAGVYYLWPGLQPTDNSGVYQNVLDGRSGTWWFGSGWCCENPSLPWGSGFNAYQGETLKFENVLDGDQWRTTTVHESTGTSKTDRFPLAGKSFNQVLFAIELSGPKWDFGPLEFRNIVIVSCSFLLLSYHQLTKRQTATGTDASWCNASPENYNKATVASISSVSASVSGNTVTCRIGRIVLQRPA</sequence>
<dbReference type="EMBL" id="SKBQ01000041">
    <property type="protein sequence ID" value="TPX12329.1"/>
    <property type="molecule type" value="Genomic_DNA"/>
</dbReference>
<keyword evidence="3 6" id="KW-0285">Flavoprotein</keyword>
<dbReference type="STRING" id="1093900.A0A507B4R1"/>
<accession>A0A507B4R1</accession>
<comment type="similarity">
    <text evidence="2 6">Belongs to the GMC oxidoreductase family.</text>
</comment>
<keyword evidence="7" id="KW-0732">Signal</keyword>
<evidence type="ECO:0000256" key="1">
    <source>
        <dbReference type="ARBA" id="ARBA00001974"/>
    </source>
</evidence>
<evidence type="ECO:0000256" key="5">
    <source>
        <dbReference type="ARBA" id="ARBA00023002"/>
    </source>
</evidence>
<dbReference type="InParanoid" id="A0A507B4R1"/>
<dbReference type="Pfam" id="PF00732">
    <property type="entry name" value="GMC_oxred_N"/>
    <property type="match status" value="1"/>
</dbReference>
<dbReference type="InterPro" id="IPR000172">
    <property type="entry name" value="GMC_OxRdtase_N"/>
</dbReference>
<dbReference type="GO" id="GO:0016614">
    <property type="term" value="F:oxidoreductase activity, acting on CH-OH group of donors"/>
    <property type="evidence" value="ECO:0007669"/>
    <property type="project" value="InterPro"/>
</dbReference>
<evidence type="ECO:0000313" key="11">
    <source>
        <dbReference type="Proteomes" id="UP000319257"/>
    </source>
</evidence>
<dbReference type="Gene3D" id="3.50.50.60">
    <property type="entry name" value="FAD/NAD(P)-binding domain"/>
    <property type="match status" value="1"/>
</dbReference>
<comment type="caution">
    <text evidence="10">The sequence shown here is derived from an EMBL/GenBank/DDBJ whole genome shotgun (WGS) entry which is preliminary data.</text>
</comment>
<evidence type="ECO:0000256" key="7">
    <source>
        <dbReference type="SAM" id="SignalP"/>
    </source>
</evidence>
<dbReference type="Gene3D" id="4.10.450.10">
    <property type="entry name" value="Glucose Oxidase, domain 2"/>
    <property type="match status" value="1"/>
</dbReference>
<keyword evidence="11" id="KW-1185">Reference proteome</keyword>
<proteinExistence type="inferred from homology"/>
<dbReference type="Proteomes" id="UP000319257">
    <property type="component" value="Unassembled WGS sequence"/>
</dbReference>
<evidence type="ECO:0000259" key="9">
    <source>
        <dbReference type="PROSITE" id="PS00624"/>
    </source>
</evidence>
<organism evidence="10 11">
    <name type="scientific">Thyridium curvatum</name>
    <dbReference type="NCBI Taxonomy" id="1093900"/>
    <lineage>
        <taxon>Eukaryota</taxon>
        <taxon>Fungi</taxon>
        <taxon>Dikarya</taxon>
        <taxon>Ascomycota</taxon>
        <taxon>Pezizomycotina</taxon>
        <taxon>Sordariomycetes</taxon>
        <taxon>Sordariomycetidae</taxon>
        <taxon>Thyridiales</taxon>
        <taxon>Thyridiaceae</taxon>
        <taxon>Thyridium</taxon>
    </lineage>
</organism>
<name>A0A507B4R1_9PEZI</name>
<dbReference type="PANTHER" id="PTHR11552">
    <property type="entry name" value="GLUCOSE-METHANOL-CHOLINE GMC OXIDOREDUCTASE"/>
    <property type="match status" value="1"/>
</dbReference>
<dbReference type="InterPro" id="IPR012132">
    <property type="entry name" value="GMC_OxRdtase"/>
</dbReference>
<dbReference type="InterPro" id="IPR027424">
    <property type="entry name" value="Glucose_Oxidase_domain_2"/>
</dbReference>
<keyword evidence="4 6" id="KW-0274">FAD</keyword>
<evidence type="ECO:0000256" key="4">
    <source>
        <dbReference type="ARBA" id="ARBA00022827"/>
    </source>
</evidence>
<dbReference type="SUPFAM" id="SSF51905">
    <property type="entry name" value="FAD/NAD(P)-binding domain"/>
    <property type="match status" value="1"/>
</dbReference>
<feature type="domain" description="Glucose-methanol-choline oxidoreductase N-terminal" evidence="9">
    <location>
        <begin position="296"/>
        <end position="310"/>
    </location>
</feature>
<dbReference type="GO" id="GO:0050660">
    <property type="term" value="F:flavin adenine dinucleotide binding"/>
    <property type="evidence" value="ECO:0007669"/>
    <property type="project" value="InterPro"/>
</dbReference>
<dbReference type="Pfam" id="PF05199">
    <property type="entry name" value="GMC_oxred_C"/>
    <property type="match status" value="1"/>
</dbReference>
<dbReference type="AlphaFoldDB" id="A0A507B4R1"/>
<dbReference type="PROSITE" id="PS00623">
    <property type="entry name" value="GMC_OXRED_1"/>
    <property type="match status" value="1"/>
</dbReference>
<dbReference type="SUPFAM" id="SSF54373">
    <property type="entry name" value="FAD-linked reductases, C-terminal domain"/>
    <property type="match status" value="1"/>
</dbReference>
<dbReference type="InterPro" id="IPR036188">
    <property type="entry name" value="FAD/NAD-bd_sf"/>
</dbReference>
<dbReference type="PANTHER" id="PTHR11552:SF201">
    <property type="entry name" value="GLUCOSE-METHANOL-CHOLINE OXIDOREDUCTASE N-TERMINAL DOMAIN-CONTAINING PROTEIN"/>
    <property type="match status" value="1"/>
</dbReference>
<dbReference type="PROSITE" id="PS00624">
    <property type="entry name" value="GMC_OXRED_2"/>
    <property type="match status" value="1"/>
</dbReference>
<dbReference type="InterPro" id="IPR007867">
    <property type="entry name" value="GMC_OxRtase_C"/>
</dbReference>
<feature type="domain" description="Glucose-methanol-choline oxidoreductase N-terminal" evidence="8">
    <location>
        <begin position="104"/>
        <end position="127"/>
    </location>
</feature>
<evidence type="ECO:0000259" key="8">
    <source>
        <dbReference type="PROSITE" id="PS00623"/>
    </source>
</evidence>
<reference evidence="10 11" key="1">
    <citation type="submission" date="2019-06" db="EMBL/GenBank/DDBJ databases">
        <title>Draft genome sequence of the filamentous fungus Phialemoniopsis curvata isolated from diesel fuel.</title>
        <authorList>
            <person name="Varaljay V.A."/>
            <person name="Lyon W.J."/>
            <person name="Crouch A.L."/>
            <person name="Drake C.E."/>
            <person name="Hollomon J.M."/>
            <person name="Nadeau L.J."/>
            <person name="Nunn H.S."/>
            <person name="Stevenson B.S."/>
            <person name="Bojanowski C.L."/>
            <person name="Crookes-Goodson W.J."/>
        </authorList>
    </citation>
    <scope>NUCLEOTIDE SEQUENCE [LARGE SCALE GENOMIC DNA]</scope>
    <source>
        <strain evidence="10 11">D216</strain>
    </source>
</reference>
<feature type="signal peptide" evidence="7">
    <location>
        <begin position="1"/>
        <end position="20"/>
    </location>
</feature>
<dbReference type="GeneID" id="41974423"/>
<dbReference type="OrthoDB" id="269227at2759"/>
<evidence type="ECO:0000256" key="2">
    <source>
        <dbReference type="ARBA" id="ARBA00010790"/>
    </source>
</evidence>
<dbReference type="Gene3D" id="3.30.560.10">
    <property type="entry name" value="Glucose Oxidase, domain 3"/>
    <property type="match status" value="1"/>
</dbReference>
<keyword evidence="5" id="KW-0560">Oxidoreductase</keyword>
<feature type="chain" id="PRO_5021189082" description="Glucose-methanol-choline oxidoreductase N-terminal domain-containing protein" evidence="7">
    <location>
        <begin position="21"/>
        <end position="835"/>
    </location>
</feature>
<evidence type="ECO:0000313" key="10">
    <source>
        <dbReference type="EMBL" id="TPX12329.1"/>
    </source>
</evidence>
<gene>
    <name evidence="10" type="ORF">E0L32_006976</name>
</gene>